<dbReference type="AlphaFoldDB" id="A0AAV4UC18"/>
<sequence>MRSEGKKRRNEVLALHPLAARTLRFSAPAGHPHFPPAEENAPRTTPWRTHPKSSRPGDTMRVGSPSQKCCSSLRRSPTPART</sequence>
<gene>
    <name evidence="2" type="ORF">CEXT_741411</name>
</gene>
<protein>
    <submittedName>
        <fullName evidence="2">Uncharacterized protein</fullName>
    </submittedName>
</protein>
<accession>A0AAV4UC18</accession>
<evidence type="ECO:0000313" key="3">
    <source>
        <dbReference type="Proteomes" id="UP001054945"/>
    </source>
</evidence>
<evidence type="ECO:0000313" key="2">
    <source>
        <dbReference type="EMBL" id="GIY55392.1"/>
    </source>
</evidence>
<comment type="caution">
    <text evidence="2">The sequence shown here is derived from an EMBL/GenBank/DDBJ whole genome shotgun (WGS) entry which is preliminary data.</text>
</comment>
<proteinExistence type="predicted"/>
<dbReference type="Proteomes" id="UP001054945">
    <property type="component" value="Unassembled WGS sequence"/>
</dbReference>
<reference evidence="2 3" key="1">
    <citation type="submission" date="2021-06" db="EMBL/GenBank/DDBJ databases">
        <title>Caerostris extrusa draft genome.</title>
        <authorList>
            <person name="Kono N."/>
            <person name="Arakawa K."/>
        </authorList>
    </citation>
    <scope>NUCLEOTIDE SEQUENCE [LARGE SCALE GENOMIC DNA]</scope>
</reference>
<organism evidence="2 3">
    <name type="scientific">Caerostris extrusa</name>
    <name type="common">Bark spider</name>
    <name type="synonym">Caerostris bankana</name>
    <dbReference type="NCBI Taxonomy" id="172846"/>
    <lineage>
        <taxon>Eukaryota</taxon>
        <taxon>Metazoa</taxon>
        <taxon>Ecdysozoa</taxon>
        <taxon>Arthropoda</taxon>
        <taxon>Chelicerata</taxon>
        <taxon>Arachnida</taxon>
        <taxon>Araneae</taxon>
        <taxon>Araneomorphae</taxon>
        <taxon>Entelegynae</taxon>
        <taxon>Araneoidea</taxon>
        <taxon>Araneidae</taxon>
        <taxon>Caerostris</taxon>
    </lineage>
</organism>
<name>A0AAV4UC18_CAEEX</name>
<dbReference type="EMBL" id="BPLR01012637">
    <property type="protein sequence ID" value="GIY55392.1"/>
    <property type="molecule type" value="Genomic_DNA"/>
</dbReference>
<feature type="region of interest" description="Disordered" evidence="1">
    <location>
        <begin position="26"/>
        <end position="82"/>
    </location>
</feature>
<feature type="compositionally biased region" description="Polar residues" evidence="1">
    <location>
        <begin position="64"/>
        <end position="82"/>
    </location>
</feature>
<evidence type="ECO:0000256" key="1">
    <source>
        <dbReference type="SAM" id="MobiDB-lite"/>
    </source>
</evidence>
<keyword evidence="3" id="KW-1185">Reference proteome</keyword>